<evidence type="ECO:0000313" key="3">
    <source>
        <dbReference type="Proteomes" id="UP000030816"/>
    </source>
</evidence>
<evidence type="ECO:0000313" key="2">
    <source>
        <dbReference type="EMBL" id="KHN96778.1"/>
    </source>
</evidence>
<evidence type="ECO:0000256" key="1">
    <source>
        <dbReference type="SAM" id="MobiDB-lite"/>
    </source>
</evidence>
<dbReference type="GeneID" id="63739789"/>
<reference evidence="2 3" key="1">
    <citation type="journal article" date="2014" name="Proc. Natl. Acad. Sci. U.S.A.">
        <title>Trajectory and genomic determinants of fungal-pathogen speciation and host adaptation.</title>
        <authorList>
            <person name="Hu X."/>
            <person name="Xiao G."/>
            <person name="Zheng P."/>
            <person name="Shang Y."/>
            <person name="Su Y."/>
            <person name="Zhang X."/>
            <person name="Liu X."/>
            <person name="Zhan S."/>
            <person name="St Leger R.J."/>
            <person name="Wang C."/>
        </authorList>
    </citation>
    <scope>NUCLEOTIDE SEQUENCE [LARGE SCALE GENOMIC DNA]</scope>
    <source>
        <strain evidence="2 3">ARSEF 1941</strain>
    </source>
</reference>
<accession>A0A0B2WRZ2</accession>
<name>A0A0B2WRZ2_METAS</name>
<sequence length="173" mass="19154">MAGSQQYKNIEIHYVLKAIHMRMPSDWVRMRFEQRFKRKLTENQLRYLKNKYGRDPRFGTSTFGAPNPRVGPGYWPADDILAIDYHAFQERGDDVAEPNLRVVAPINGIVAPTPSPVAPHAPISRPGCPDGSEIAGALSVHTTSVAGQKRTHGTDEDEEAEVDGLTEKCVGLS</sequence>
<comment type="caution">
    <text evidence="2">The sequence shown here is derived from an EMBL/GenBank/DDBJ whole genome shotgun (WGS) entry which is preliminary data.</text>
</comment>
<dbReference type="Proteomes" id="UP000030816">
    <property type="component" value="Unassembled WGS sequence"/>
</dbReference>
<dbReference type="RefSeq" id="XP_040677844.1">
    <property type="nucleotide sequence ID" value="XM_040824132.1"/>
</dbReference>
<proteinExistence type="predicted"/>
<feature type="compositionally biased region" description="Acidic residues" evidence="1">
    <location>
        <begin position="155"/>
        <end position="164"/>
    </location>
</feature>
<gene>
    <name evidence="2" type="ORF">MAM_05334</name>
</gene>
<feature type="region of interest" description="Disordered" evidence="1">
    <location>
        <begin position="143"/>
        <end position="173"/>
    </location>
</feature>
<dbReference type="EMBL" id="AZHE01000013">
    <property type="protein sequence ID" value="KHN96778.1"/>
    <property type="molecule type" value="Genomic_DNA"/>
</dbReference>
<dbReference type="STRING" id="1081103.A0A0B2WRZ2"/>
<organism evidence="2 3">
    <name type="scientific">Metarhizium album (strain ARSEF 1941)</name>
    <dbReference type="NCBI Taxonomy" id="1081103"/>
    <lineage>
        <taxon>Eukaryota</taxon>
        <taxon>Fungi</taxon>
        <taxon>Dikarya</taxon>
        <taxon>Ascomycota</taxon>
        <taxon>Pezizomycotina</taxon>
        <taxon>Sordariomycetes</taxon>
        <taxon>Hypocreomycetidae</taxon>
        <taxon>Hypocreales</taxon>
        <taxon>Clavicipitaceae</taxon>
        <taxon>Metarhizium</taxon>
    </lineage>
</organism>
<keyword evidence="3" id="KW-1185">Reference proteome</keyword>
<dbReference type="OrthoDB" id="4736382at2759"/>
<dbReference type="HOGENOM" id="CLU_1547954_0_0_1"/>
<protein>
    <submittedName>
        <fullName evidence="2">Uncharacterized protein</fullName>
    </submittedName>
</protein>
<dbReference type="AlphaFoldDB" id="A0A0B2WRZ2"/>